<dbReference type="STRING" id="880071.Fleli_1338"/>
<dbReference type="eggNOG" id="COG0319">
    <property type="taxonomic scope" value="Bacteria"/>
</dbReference>
<dbReference type="RefSeq" id="WP_014797227.1">
    <property type="nucleotide sequence ID" value="NC_018018.1"/>
</dbReference>
<sequence>MSDNNLPLLVFLPTTSQRMEEKELPINFFSEEIDFELDNEEKTSNWLQKIANKEGFVTSAINYIFCDDKYLHKINMEYLNHDTYTDIITFDNSEQAQVLEADIFISVERVKENSKELKTTFEQEIHRVMVHGLLHLTGNDDHSAEEKQLMREKEDTALAILE</sequence>
<keyword evidence="5 7" id="KW-0378">Hydrolase</keyword>
<comment type="function">
    <text evidence="7">Single strand-specific metallo-endoribonuclease involved in late-stage 70S ribosome quality control and in maturation of the 3' terminus of the 16S rRNA.</text>
</comment>
<dbReference type="NCBIfam" id="TIGR00043">
    <property type="entry name" value="rRNA maturation RNase YbeY"/>
    <property type="match status" value="1"/>
</dbReference>
<keyword evidence="7" id="KW-0698">rRNA processing</keyword>
<evidence type="ECO:0000256" key="1">
    <source>
        <dbReference type="ARBA" id="ARBA00010875"/>
    </source>
</evidence>
<dbReference type="Proteomes" id="UP000006054">
    <property type="component" value="Chromosome"/>
</dbReference>
<evidence type="ECO:0000256" key="6">
    <source>
        <dbReference type="ARBA" id="ARBA00022833"/>
    </source>
</evidence>
<comment type="similarity">
    <text evidence="1 7">Belongs to the endoribonuclease YbeY family.</text>
</comment>
<evidence type="ECO:0000313" key="8">
    <source>
        <dbReference type="EMBL" id="AFM03770.1"/>
    </source>
</evidence>
<keyword evidence="4 7" id="KW-0255">Endonuclease</keyword>
<reference evidence="9" key="1">
    <citation type="submission" date="2012-06" db="EMBL/GenBank/DDBJ databases">
        <title>The complete genome of Flexibacter litoralis DSM 6794.</title>
        <authorList>
            <person name="Lucas S."/>
            <person name="Copeland A."/>
            <person name="Lapidus A."/>
            <person name="Glavina del Rio T."/>
            <person name="Dalin E."/>
            <person name="Tice H."/>
            <person name="Bruce D."/>
            <person name="Goodwin L."/>
            <person name="Pitluck S."/>
            <person name="Peters L."/>
            <person name="Ovchinnikova G."/>
            <person name="Lu M."/>
            <person name="Kyrpides N."/>
            <person name="Mavromatis K."/>
            <person name="Ivanova N."/>
            <person name="Brettin T."/>
            <person name="Detter J.C."/>
            <person name="Han C."/>
            <person name="Larimer F."/>
            <person name="Land M."/>
            <person name="Hauser L."/>
            <person name="Markowitz V."/>
            <person name="Cheng J.-F."/>
            <person name="Hugenholtz P."/>
            <person name="Woyke T."/>
            <person name="Wu D."/>
            <person name="Spring S."/>
            <person name="Lang E."/>
            <person name="Kopitz M."/>
            <person name="Brambilla E."/>
            <person name="Klenk H.-P."/>
            <person name="Eisen J.A."/>
        </authorList>
    </citation>
    <scope>NUCLEOTIDE SEQUENCE [LARGE SCALE GENOMIC DNA]</scope>
    <source>
        <strain evidence="9">ATCC 23117 / DSM 6794 / NBRC 15988 / NCIMB 1366 / Sio-4</strain>
    </source>
</reference>
<evidence type="ECO:0000313" key="9">
    <source>
        <dbReference type="Proteomes" id="UP000006054"/>
    </source>
</evidence>
<keyword evidence="7" id="KW-0690">Ribosome biogenesis</keyword>
<evidence type="ECO:0000256" key="2">
    <source>
        <dbReference type="ARBA" id="ARBA00022722"/>
    </source>
</evidence>
<dbReference type="EMBL" id="CP003345">
    <property type="protein sequence ID" value="AFM03770.1"/>
    <property type="molecule type" value="Genomic_DNA"/>
</dbReference>
<keyword evidence="7" id="KW-0963">Cytoplasm</keyword>
<proteinExistence type="inferred from homology"/>
<feature type="binding site" evidence="7">
    <location>
        <position position="131"/>
    </location>
    <ligand>
        <name>Zn(2+)</name>
        <dbReference type="ChEBI" id="CHEBI:29105"/>
        <note>catalytic</note>
    </ligand>
</feature>
<gene>
    <name evidence="7" type="primary">ybeY</name>
    <name evidence="8" type="ordered locus">Fleli_1338</name>
</gene>
<organism evidence="8 9">
    <name type="scientific">Bernardetia litoralis (strain ATCC 23117 / DSM 6794 / NBRC 15988 / NCIMB 1366 / Fx l1 / Sio-4)</name>
    <name type="common">Flexibacter litoralis</name>
    <dbReference type="NCBI Taxonomy" id="880071"/>
    <lineage>
        <taxon>Bacteria</taxon>
        <taxon>Pseudomonadati</taxon>
        <taxon>Bacteroidota</taxon>
        <taxon>Cytophagia</taxon>
        <taxon>Cytophagales</taxon>
        <taxon>Bernardetiaceae</taxon>
        <taxon>Bernardetia</taxon>
    </lineage>
</organism>
<dbReference type="Pfam" id="PF02130">
    <property type="entry name" value="YbeY"/>
    <property type="match status" value="1"/>
</dbReference>
<dbReference type="HAMAP" id="MF_00009">
    <property type="entry name" value="Endoribonucl_YbeY"/>
    <property type="match status" value="1"/>
</dbReference>
<dbReference type="HOGENOM" id="CLU_106710_3_3_10"/>
<dbReference type="InterPro" id="IPR002036">
    <property type="entry name" value="YbeY"/>
</dbReference>
<accession>I4AII5</accession>
<evidence type="ECO:0000256" key="5">
    <source>
        <dbReference type="ARBA" id="ARBA00022801"/>
    </source>
</evidence>
<dbReference type="EC" id="3.1.-.-" evidence="7"/>
<keyword evidence="6 7" id="KW-0862">Zinc</keyword>
<dbReference type="InterPro" id="IPR023091">
    <property type="entry name" value="MetalPrtase_cat_dom_sf_prd"/>
</dbReference>
<evidence type="ECO:0000256" key="7">
    <source>
        <dbReference type="HAMAP-Rule" id="MF_00009"/>
    </source>
</evidence>
<dbReference type="PATRIC" id="fig|880071.3.peg.1313"/>
<dbReference type="GO" id="GO:0008270">
    <property type="term" value="F:zinc ion binding"/>
    <property type="evidence" value="ECO:0007669"/>
    <property type="project" value="UniProtKB-UniRule"/>
</dbReference>
<dbReference type="SUPFAM" id="SSF55486">
    <property type="entry name" value="Metalloproteases ('zincins'), catalytic domain"/>
    <property type="match status" value="1"/>
</dbReference>
<keyword evidence="9" id="KW-1185">Reference proteome</keyword>
<keyword evidence="2 7" id="KW-0540">Nuclease</keyword>
<evidence type="ECO:0000256" key="3">
    <source>
        <dbReference type="ARBA" id="ARBA00022723"/>
    </source>
</evidence>
<dbReference type="GO" id="GO:0006364">
    <property type="term" value="P:rRNA processing"/>
    <property type="evidence" value="ECO:0007669"/>
    <property type="project" value="UniProtKB-UniRule"/>
</dbReference>
<dbReference type="GO" id="GO:0005737">
    <property type="term" value="C:cytoplasm"/>
    <property type="evidence" value="ECO:0007669"/>
    <property type="project" value="UniProtKB-SubCell"/>
</dbReference>
<dbReference type="GO" id="GO:0004521">
    <property type="term" value="F:RNA endonuclease activity"/>
    <property type="evidence" value="ECO:0007669"/>
    <property type="project" value="UniProtKB-UniRule"/>
</dbReference>
<evidence type="ECO:0000256" key="4">
    <source>
        <dbReference type="ARBA" id="ARBA00022759"/>
    </source>
</evidence>
<name>I4AII5_BERLS</name>
<dbReference type="GO" id="GO:0004222">
    <property type="term" value="F:metalloendopeptidase activity"/>
    <property type="evidence" value="ECO:0007669"/>
    <property type="project" value="InterPro"/>
</dbReference>
<protein>
    <recommendedName>
        <fullName evidence="7">Endoribonuclease YbeY</fullName>
        <ecNumber evidence="7">3.1.-.-</ecNumber>
    </recommendedName>
</protein>
<comment type="cofactor">
    <cofactor evidence="7">
        <name>Zn(2+)</name>
        <dbReference type="ChEBI" id="CHEBI:29105"/>
    </cofactor>
    <text evidence="7">Binds 1 zinc ion.</text>
</comment>
<comment type="subcellular location">
    <subcellularLocation>
        <location evidence="7">Cytoplasm</location>
    </subcellularLocation>
</comment>
<dbReference type="KEGG" id="fli:Fleli_1338"/>
<dbReference type="PANTHER" id="PTHR46986">
    <property type="entry name" value="ENDORIBONUCLEASE YBEY, CHLOROPLASTIC"/>
    <property type="match status" value="1"/>
</dbReference>
<keyword evidence="3 7" id="KW-0479">Metal-binding</keyword>
<feature type="binding site" evidence="7">
    <location>
        <position position="135"/>
    </location>
    <ligand>
        <name>Zn(2+)</name>
        <dbReference type="ChEBI" id="CHEBI:29105"/>
        <note>catalytic</note>
    </ligand>
</feature>
<feature type="binding site" evidence="7">
    <location>
        <position position="141"/>
    </location>
    <ligand>
        <name>Zn(2+)</name>
        <dbReference type="ChEBI" id="CHEBI:29105"/>
        <note>catalytic</note>
    </ligand>
</feature>
<dbReference type="PANTHER" id="PTHR46986:SF1">
    <property type="entry name" value="ENDORIBONUCLEASE YBEY, CHLOROPLASTIC"/>
    <property type="match status" value="1"/>
</dbReference>
<dbReference type="Gene3D" id="3.40.390.30">
    <property type="entry name" value="Metalloproteases ('zincins'), catalytic domain"/>
    <property type="match status" value="1"/>
</dbReference>
<dbReference type="AlphaFoldDB" id="I4AII5"/>